<dbReference type="InterPro" id="IPR020613">
    <property type="entry name" value="Thiolase_CS"/>
</dbReference>
<proteinExistence type="inferred from homology"/>
<feature type="domain" description="Thiolase C-terminal" evidence="9">
    <location>
        <begin position="262"/>
        <end position="383"/>
    </location>
</feature>
<dbReference type="EMBL" id="QPEX01000033">
    <property type="protein sequence ID" value="RCS46082.1"/>
    <property type="molecule type" value="Genomic_DNA"/>
</dbReference>
<feature type="active site" description="Proton acceptor" evidence="6">
    <location>
        <position position="371"/>
    </location>
</feature>
<dbReference type="NCBIfam" id="NF006510">
    <property type="entry name" value="PRK08947.1"/>
    <property type="match status" value="1"/>
</dbReference>
<dbReference type="CDD" id="cd00751">
    <property type="entry name" value="thiolase"/>
    <property type="match status" value="1"/>
</dbReference>
<evidence type="ECO:0000256" key="4">
    <source>
        <dbReference type="ARBA" id="ARBA00023315"/>
    </source>
</evidence>
<evidence type="ECO:0000256" key="1">
    <source>
        <dbReference type="ARBA" id="ARBA00005189"/>
    </source>
</evidence>
<dbReference type="RefSeq" id="WP_114369921.1">
    <property type="nucleotide sequence ID" value="NZ_QPEX01000033.1"/>
</dbReference>
<dbReference type="NCBIfam" id="TIGR01930">
    <property type="entry name" value="AcCoA-C-Actrans"/>
    <property type="match status" value="1"/>
</dbReference>
<evidence type="ECO:0000256" key="5">
    <source>
        <dbReference type="ARBA" id="ARBA00024073"/>
    </source>
</evidence>
<dbReference type="Pfam" id="PF02803">
    <property type="entry name" value="Thiolase_C"/>
    <property type="match status" value="1"/>
</dbReference>
<dbReference type="FunFam" id="3.40.47.10:FF:000010">
    <property type="entry name" value="Acetyl-CoA acetyltransferase (Thiolase)"/>
    <property type="match status" value="1"/>
</dbReference>
<dbReference type="GO" id="GO:0006635">
    <property type="term" value="P:fatty acid beta-oxidation"/>
    <property type="evidence" value="ECO:0007669"/>
    <property type="project" value="TreeGrafter"/>
</dbReference>
<sequence length="386" mass="40404">MNQAVIIDCVRTPIGRAHPERGYYRDVRSDDLAVHCVEALLQRTGIDPAEIEDVLFGNTQQTLEQGLNVARIIGLTSGVAATAGGTTINRLCGSSLQALNQAAHSIIAGAEDVQIVGGLEHMTHVPMDYALNINPKLYHHTSEAALHMGITAEFLAQTQGISRKAQDEFALASHQKASAAFDAGKFSNEVIPTHGRDEEGARQLLIRDQCVRADTSLEALAALKPVFMPDGGTVTAGNASPINDGAAAMLMMSEASAKRLGLKPMAKVVATAVAGVDPSVMGTGPIPATQKVLKRAGMTLDQIDLIELNEAFASQSLACIGGLGFDPTKVNVHGGAIAIGHPLGCSGARISTTLLHAMRDRGARYGLATMCIGVGQGIATIFESID</sequence>
<dbReference type="OrthoDB" id="9764892at2"/>
<evidence type="ECO:0000259" key="8">
    <source>
        <dbReference type="Pfam" id="PF00108"/>
    </source>
</evidence>
<evidence type="ECO:0000256" key="7">
    <source>
        <dbReference type="RuleBase" id="RU003557"/>
    </source>
</evidence>
<evidence type="ECO:0000256" key="2">
    <source>
        <dbReference type="ARBA" id="ARBA00010982"/>
    </source>
</evidence>
<dbReference type="Pfam" id="PF00108">
    <property type="entry name" value="Thiolase_N"/>
    <property type="match status" value="1"/>
</dbReference>
<dbReference type="PANTHER" id="PTHR43853">
    <property type="entry name" value="3-KETOACYL-COA THIOLASE, PEROXISOMAL"/>
    <property type="match status" value="1"/>
</dbReference>
<evidence type="ECO:0000313" key="11">
    <source>
        <dbReference type="Proteomes" id="UP000253562"/>
    </source>
</evidence>
<accession>A0A368KNQ8</accession>
<evidence type="ECO:0000256" key="3">
    <source>
        <dbReference type="ARBA" id="ARBA00022679"/>
    </source>
</evidence>
<dbReference type="PROSITE" id="PS00098">
    <property type="entry name" value="THIOLASE_1"/>
    <property type="match status" value="1"/>
</dbReference>
<dbReference type="InterPro" id="IPR020617">
    <property type="entry name" value="Thiolase_C"/>
</dbReference>
<keyword evidence="3 7" id="KW-0808">Transferase</keyword>
<dbReference type="InterPro" id="IPR016039">
    <property type="entry name" value="Thiolase-like"/>
</dbReference>
<gene>
    <name evidence="10" type="ORF">DTL42_16475</name>
</gene>
<comment type="similarity">
    <text evidence="2 7">Belongs to the thiolase-like superfamily. Thiolase family.</text>
</comment>
<dbReference type="AlphaFoldDB" id="A0A368KNQ8"/>
<feature type="domain" description="Thiolase N-terminal" evidence="8">
    <location>
        <begin position="5"/>
        <end position="254"/>
    </location>
</feature>
<dbReference type="InterPro" id="IPR020615">
    <property type="entry name" value="Thiolase_acyl_enz_int_AS"/>
</dbReference>
<comment type="caution">
    <text evidence="10">The sequence shown here is derived from an EMBL/GenBank/DDBJ whole genome shotgun (WGS) entry which is preliminary data.</text>
</comment>
<dbReference type="InterPro" id="IPR020610">
    <property type="entry name" value="Thiolase_AS"/>
</dbReference>
<comment type="pathway">
    <text evidence="1">Lipid metabolism.</text>
</comment>
<dbReference type="InterPro" id="IPR050215">
    <property type="entry name" value="Thiolase-like_sf_Thiolase"/>
</dbReference>
<dbReference type="Gene3D" id="3.40.47.10">
    <property type="match status" value="2"/>
</dbReference>
<dbReference type="GO" id="GO:0003988">
    <property type="term" value="F:acetyl-CoA C-acyltransferase activity"/>
    <property type="evidence" value="ECO:0007669"/>
    <property type="project" value="UniProtKB-EC"/>
</dbReference>
<name>A0A368KNQ8_9BACT</name>
<dbReference type="SUPFAM" id="SSF53901">
    <property type="entry name" value="Thiolase-like"/>
    <property type="match status" value="2"/>
</dbReference>
<dbReference type="InterPro" id="IPR020616">
    <property type="entry name" value="Thiolase_N"/>
</dbReference>
<protein>
    <recommendedName>
        <fullName evidence="5">acetyl-CoA C-acyltransferase</fullName>
        <ecNumber evidence="5">2.3.1.16</ecNumber>
    </recommendedName>
</protein>
<evidence type="ECO:0000259" key="9">
    <source>
        <dbReference type="Pfam" id="PF02803"/>
    </source>
</evidence>
<dbReference type="InterPro" id="IPR002155">
    <property type="entry name" value="Thiolase"/>
</dbReference>
<dbReference type="EC" id="2.3.1.16" evidence="5"/>
<evidence type="ECO:0000313" key="10">
    <source>
        <dbReference type="EMBL" id="RCS46082.1"/>
    </source>
</evidence>
<dbReference type="GO" id="GO:0010124">
    <property type="term" value="P:phenylacetate catabolic process"/>
    <property type="evidence" value="ECO:0007669"/>
    <property type="project" value="TreeGrafter"/>
</dbReference>
<dbReference type="PROSITE" id="PS00099">
    <property type="entry name" value="THIOLASE_3"/>
    <property type="match status" value="1"/>
</dbReference>
<reference evidence="10 11" key="1">
    <citation type="submission" date="2018-07" db="EMBL/GenBank/DDBJ databases">
        <title>Comparative genomes isolates from brazilian mangrove.</title>
        <authorList>
            <person name="De Araujo J.E."/>
            <person name="Taketani R.G."/>
            <person name="Silva M.C.P."/>
            <person name="Lourenco M.V."/>
            <person name="Oliveira V.M."/>
            <person name="Andreote F.D."/>
        </authorList>
    </citation>
    <scope>NUCLEOTIDE SEQUENCE [LARGE SCALE GENOMIC DNA]</scope>
    <source>
        <strain evidence="10 11">HEX PRIS-MGV</strain>
    </source>
</reference>
<feature type="active site" description="Proton acceptor" evidence="6">
    <location>
        <position position="341"/>
    </location>
</feature>
<dbReference type="Proteomes" id="UP000253562">
    <property type="component" value="Unassembled WGS sequence"/>
</dbReference>
<dbReference type="PANTHER" id="PTHR43853:SF11">
    <property type="entry name" value="3-KETOACYL-COA THIOLASE FADA"/>
    <property type="match status" value="1"/>
</dbReference>
<dbReference type="GO" id="GO:0005737">
    <property type="term" value="C:cytoplasm"/>
    <property type="evidence" value="ECO:0007669"/>
    <property type="project" value="UniProtKB-ARBA"/>
</dbReference>
<keyword evidence="4 7" id="KW-0012">Acyltransferase</keyword>
<dbReference type="PROSITE" id="PS00737">
    <property type="entry name" value="THIOLASE_2"/>
    <property type="match status" value="1"/>
</dbReference>
<evidence type="ECO:0000256" key="6">
    <source>
        <dbReference type="PIRSR" id="PIRSR000429-1"/>
    </source>
</evidence>
<organism evidence="10 11">
    <name type="scientific">Bremerella cremea</name>
    <dbReference type="NCBI Taxonomy" id="1031537"/>
    <lineage>
        <taxon>Bacteria</taxon>
        <taxon>Pseudomonadati</taxon>
        <taxon>Planctomycetota</taxon>
        <taxon>Planctomycetia</taxon>
        <taxon>Pirellulales</taxon>
        <taxon>Pirellulaceae</taxon>
        <taxon>Bremerella</taxon>
    </lineage>
</organism>
<feature type="active site" description="Acyl-thioester intermediate" evidence="6">
    <location>
        <position position="92"/>
    </location>
</feature>
<dbReference type="PIRSF" id="PIRSF000429">
    <property type="entry name" value="Ac-CoA_Ac_transf"/>
    <property type="match status" value="1"/>
</dbReference>